<protein>
    <submittedName>
        <fullName evidence="2">Putative membrane protein</fullName>
    </submittedName>
</protein>
<evidence type="ECO:0000313" key="2">
    <source>
        <dbReference type="EMBL" id="EEW38217.1"/>
    </source>
</evidence>
<reference evidence="2 3" key="1">
    <citation type="submission" date="2009-08" db="EMBL/GenBank/DDBJ databases">
        <authorList>
            <person name="Muzny D."/>
            <person name="Qin X."/>
            <person name="Deng J."/>
            <person name="Jiang H."/>
            <person name="Liu Y."/>
            <person name="Qu J."/>
            <person name="Song X.-Z."/>
            <person name="Zhang L."/>
            <person name="Thornton R."/>
            <person name="Coyle M."/>
            <person name="Francisco L."/>
            <person name="Jackson L."/>
            <person name="Javaid M."/>
            <person name="Korchina V."/>
            <person name="Kovar C."/>
            <person name="Mata R."/>
            <person name="Mathew T."/>
            <person name="Ngo R."/>
            <person name="Nguyen L."/>
            <person name="Nguyen N."/>
            <person name="Okwuonu G."/>
            <person name="Ongeri F."/>
            <person name="Pham C."/>
            <person name="Simmons D."/>
            <person name="Wilczek-Boney K."/>
            <person name="Hale W."/>
            <person name="Jakkamsetti A."/>
            <person name="Pham P."/>
            <person name="Ruth R."/>
            <person name="San Lucas F."/>
            <person name="Warren J."/>
            <person name="Zhang J."/>
            <person name="Zhao Z."/>
            <person name="Zhou C."/>
            <person name="Zhu D."/>
            <person name="Lee S."/>
            <person name="Bess C."/>
            <person name="Blankenburg K."/>
            <person name="Forbes L."/>
            <person name="Fu Q."/>
            <person name="Gubbala S."/>
            <person name="Hirani K."/>
            <person name="Jayaseelan J.C."/>
            <person name="Lara F."/>
            <person name="Munidasa M."/>
            <person name="Palculict T."/>
            <person name="Patil S."/>
            <person name="Pu L.-L."/>
            <person name="Saada N."/>
            <person name="Tang L."/>
            <person name="Weissenberger G."/>
            <person name="Zhu Y."/>
            <person name="Hemphill L."/>
            <person name="Shang Y."/>
            <person name="Youmans B."/>
            <person name="Ayvaz T."/>
            <person name="Ross M."/>
            <person name="Santibanez J."/>
            <person name="Aqrawi P."/>
            <person name="Gross S."/>
            <person name="Joshi V."/>
            <person name="Fowler G."/>
            <person name="Nazareth L."/>
            <person name="Reid J."/>
            <person name="Worley K."/>
            <person name="Petrosino J."/>
            <person name="Highlander S."/>
            <person name="Gibbs R."/>
        </authorList>
    </citation>
    <scope>NUCLEOTIDE SEQUENCE [LARGE SCALE GENOMIC DNA]</scope>
    <source>
        <strain evidence="2 3">ATCC 49175</strain>
    </source>
</reference>
<accession>C8NDT6</accession>
<dbReference type="Pfam" id="PF06612">
    <property type="entry name" value="DUF1146"/>
    <property type="match status" value="1"/>
</dbReference>
<dbReference type="Proteomes" id="UP000005926">
    <property type="component" value="Unassembled WGS sequence"/>
</dbReference>
<dbReference type="EMBL" id="ACKZ01000004">
    <property type="protein sequence ID" value="EEW38217.1"/>
    <property type="molecule type" value="Genomic_DNA"/>
</dbReference>
<dbReference type="InterPro" id="IPR009526">
    <property type="entry name" value="DUF1146"/>
</dbReference>
<feature type="transmembrane region" description="Helical" evidence="1">
    <location>
        <begin position="60"/>
        <end position="78"/>
    </location>
</feature>
<dbReference type="NCBIfam" id="TIGR02327">
    <property type="entry name" value="int_mem_ywzB"/>
    <property type="match status" value="1"/>
</dbReference>
<name>C8NDT6_9LACT</name>
<gene>
    <name evidence="2" type="ORF">HMPREF0444_0081</name>
</gene>
<proteinExistence type="predicted"/>
<feature type="transmembrane region" description="Helical" evidence="1">
    <location>
        <begin position="18"/>
        <end position="39"/>
    </location>
</feature>
<dbReference type="HOGENOM" id="CLU_2395568_0_0_9"/>
<evidence type="ECO:0000256" key="1">
    <source>
        <dbReference type="SAM" id="Phobius"/>
    </source>
</evidence>
<comment type="caution">
    <text evidence="2">The sequence shown here is derived from an EMBL/GenBank/DDBJ whole genome shotgun (WGS) entry which is preliminary data.</text>
</comment>
<sequence>MVKYGSIERQYMTGGVRMIQVTLMVRMTLIIAFIVLSYWALQGIQIEKILKKGRVQEARILFLLIAIWMGASIAKVIFDLSDYLNQYIQNVIQ</sequence>
<organism evidence="2 3">
    <name type="scientific">Granulicatella adiacens ATCC 49175</name>
    <dbReference type="NCBI Taxonomy" id="638301"/>
    <lineage>
        <taxon>Bacteria</taxon>
        <taxon>Bacillati</taxon>
        <taxon>Bacillota</taxon>
        <taxon>Bacilli</taxon>
        <taxon>Lactobacillales</taxon>
        <taxon>Carnobacteriaceae</taxon>
        <taxon>Granulicatella</taxon>
    </lineage>
</organism>
<evidence type="ECO:0000313" key="3">
    <source>
        <dbReference type="Proteomes" id="UP000005926"/>
    </source>
</evidence>
<keyword evidence="1" id="KW-1133">Transmembrane helix</keyword>
<keyword evidence="3" id="KW-1185">Reference proteome</keyword>
<keyword evidence="1" id="KW-0472">Membrane</keyword>
<keyword evidence="1" id="KW-0812">Transmembrane</keyword>
<dbReference type="AlphaFoldDB" id="C8NDT6"/>
<dbReference type="STRING" id="638301.HMPREF0444_0081"/>